<sequence>MQFTYWQSSCKRACSTSAGINNAFLCLKKILPAMRKEVGPGVSIDPAALQLMSDNFMKQVSDGIKLFDPVSTIGYSKANSVLLMLQKSGYNYGCQIEIPNSKKKLKRGNSKHLLPTA</sequence>
<name>A0ABQ9I7Z5_9NEOP</name>
<proteinExistence type="predicted"/>
<comment type="caution">
    <text evidence="1">The sequence shown here is derived from an EMBL/GenBank/DDBJ whole genome shotgun (WGS) entry which is preliminary data.</text>
</comment>
<dbReference type="EMBL" id="JARBHB010000002">
    <property type="protein sequence ID" value="KAJ8892767.1"/>
    <property type="molecule type" value="Genomic_DNA"/>
</dbReference>
<reference evidence="1 2" key="1">
    <citation type="submission" date="2023-02" db="EMBL/GenBank/DDBJ databases">
        <title>LHISI_Scaffold_Assembly.</title>
        <authorList>
            <person name="Stuart O.P."/>
            <person name="Cleave R."/>
            <person name="Magrath M.J.L."/>
            <person name="Mikheyev A.S."/>
        </authorList>
    </citation>
    <scope>NUCLEOTIDE SEQUENCE [LARGE SCALE GENOMIC DNA]</scope>
    <source>
        <strain evidence="1">Daus_M_001</strain>
        <tissue evidence="1">Leg muscle</tissue>
    </source>
</reference>
<protein>
    <submittedName>
        <fullName evidence="1">Uncharacterized protein</fullName>
    </submittedName>
</protein>
<accession>A0ABQ9I7Z5</accession>
<keyword evidence="2" id="KW-1185">Reference proteome</keyword>
<evidence type="ECO:0000313" key="2">
    <source>
        <dbReference type="Proteomes" id="UP001159363"/>
    </source>
</evidence>
<dbReference type="Proteomes" id="UP001159363">
    <property type="component" value="Chromosome 2"/>
</dbReference>
<gene>
    <name evidence="1" type="ORF">PR048_005348</name>
</gene>
<evidence type="ECO:0000313" key="1">
    <source>
        <dbReference type="EMBL" id="KAJ8892767.1"/>
    </source>
</evidence>
<organism evidence="1 2">
    <name type="scientific">Dryococelus australis</name>
    <dbReference type="NCBI Taxonomy" id="614101"/>
    <lineage>
        <taxon>Eukaryota</taxon>
        <taxon>Metazoa</taxon>
        <taxon>Ecdysozoa</taxon>
        <taxon>Arthropoda</taxon>
        <taxon>Hexapoda</taxon>
        <taxon>Insecta</taxon>
        <taxon>Pterygota</taxon>
        <taxon>Neoptera</taxon>
        <taxon>Polyneoptera</taxon>
        <taxon>Phasmatodea</taxon>
        <taxon>Verophasmatodea</taxon>
        <taxon>Anareolatae</taxon>
        <taxon>Phasmatidae</taxon>
        <taxon>Eurycanthinae</taxon>
        <taxon>Dryococelus</taxon>
    </lineage>
</organism>